<comment type="subcellular location">
    <subcellularLocation>
        <location evidence="1">Cell envelope</location>
    </subcellularLocation>
</comment>
<evidence type="ECO:0000259" key="6">
    <source>
        <dbReference type="PROSITE" id="PS50983"/>
    </source>
</evidence>
<comment type="similarity">
    <text evidence="2">Belongs to the bacterial solute-binding protein 8 family.</text>
</comment>
<dbReference type="PANTHER" id="PTHR30532:SF1">
    <property type="entry name" value="IRON(3+)-HYDROXAMATE-BINDING PROTEIN FHUD"/>
    <property type="match status" value="1"/>
</dbReference>
<gene>
    <name evidence="7" type="ORF">SAMN04487959_11639</name>
</gene>
<evidence type="ECO:0000256" key="5">
    <source>
        <dbReference type="ARBA" id="ARBA00022729"/>
    </source>
</evidence>
<keyword evidence="4" id="KW-0410">Iron transport</keyword>
<dbReference type="PROSITE" id="PS50983">
    <property type="entry name" value="FE_B12_PBP"/>
    <property type="match status" value="1"/>
</dbReference>
<sequence length="306" mass="32603">MPLSLSAGRSLLGMLVGLGLFALAVDQASARTLDTAYGEVEVRDQPERVVTLYEGALDTALAVGVTPLAAVSTRGSDGVASYLQDQAGDIAVVGTAREINIESVVAQRPDVILAAPRLPEEQYQLLSRIAPTLVPASEPYQPDTWKEEARFFAQALGREAQVEDTIAKVEQRAAELSEQHPQASASLVRWMPQGALVMSEAIFSNTLLSASGFVVSDGDVVKQGRPHSDPLSLENLSRIDSDWLFLATLNNEGDEALASAKSSPAFARLDVVERGQVVPVDGQLWTSASGPLAAEAILDDIEKAQR</sequence>
<evidence type="ECO:0000256" key="1">
    <source>
        <dbReference type="ARBA" id="ARBA00004196"/>
    </source>
</evidence>
<evidence type="ECO:0000313" key="8">
    <source>
        <dbReference type="Proteomes" id="UP000199040"/>
    </source>
</evidence>
<dbReference type="Pfam" id="PF01497">
    <property type="entry name" value="Peripla_BP_2"/>
    <property type="match status" value="1"/>
</dbReference>
<keyword evidence="8" id="KW-1185">Reference proteome</keyword>
<dbReference type="STRING" id="442341.SAMN04487959_11639"/>
<dbReference type="Gene3D" id="3.40.50.1980">
    <property type="entry name" value="Nitrogenase molybdenum iron protein domain"/>
    <property type="match status" value="2"/>
</dbReference>
<name>A0A1I3F699_9GAMM</name>
<dbReference type="GO" id="GO:0030288">
    <property type="term" value="C:outer membrane-bounded periplasmic space"/>
    <property type="evidence" value="ECO:0007669"/>
    <property type="project" value="TreeGrafter"/>
</dbReference>
<keyword evidence="3" id="KW-0813">Transport</keyword>
<keyword evidence="4" id="KW-0406">Ion transport</keyword>
<evidence type="ECO:0000256" key="3">
    <source>
        <dbReference type="ARBA" id="ARBA00022448"/>
    </source>
</evidence>
<dbReference type="PANTHER" id="PTHR30532">
    <property type="entry name" value="IRON III DICITRATE-BINDING PERIPLASMIC PROTEIN"/>
    <property type="match status" value="1"/>
</dbReference>
<feature type="domain" description="Fe/B12 periplasmic-binding" evidence="6">
    <location>
        <begin position="48"/>
        <end position="306"/>
    </location>
</feature>
<evidence type="ECO:0000256" key="4">
    <source>
        <dbReference type="ARBA" id="ARBA00022496"/>
    </source>
</evidence>
<organism evidence="7 8">
    <name type="scientific">Modicisalibacter xianhensis</name>
    <dbReference type="NCBI Taxonomy" id="442341"/>
    <lineage>
        <taxon>Bacteria</taxon>
        <taxon>Pseudomonadati</taxon>
        <taxon>Pseudomonadota</taxon>
        <taxon>Gammaproteobacteria</taxon>
        <taxon>Oceanospirillales</taxon>
        <taxon>Halomonadaceae</taxon>
        <taxon>Modicisalibacter</taxon>
    </lineage>
</organism>
<protein>
    <submittedName>
        <fullName evidence="7">Iron complex transport system substrate-binding protein</fullName>
    </submittedName>
</protein>
<dbReference type="Proteomes" id="UP000199040">
    <property type="component" value="Unassembled WGS sequence"/>
</dbReference>
<dbReference type="InterPro" id="IPR051313">
    <property type="entry name" value="Bact_iron-sidero_bind"/>
</dbReference>
<dbReference type="InterPro" id="IPR002491">
    <property type="entry name" value="ABC_transptr_periplasmic_BD"/>
</dbReference>
<dbReference type="CDD" id="cd01146">
    <property type="entry name" value="FhuD"/>
    <property type="match status" value="1"/>
</dbReference>
<dbReference type="EMBL" id="FOPY01000016">
    <property type="protein sequence ID" value="SFI06776.1"/>
    <property type="molecule type" value="Genomic_DNA"/>
</dbReference>
<dbReference type="RefSeq" id="WP_092849367.1">
    <property type="nucleotide sequence ID" value="NZ_FOPY01000016.1"/>
</dbReference>
<evidence type="ECO:0000256" key="2">
    <source>
        <dbReference type="ARBA" id="ARBA00008814"/>
    </source>
</evidence>
<dbReference type="SUPFAM" id="SSF53807">
    <property type="entry name" value="Helical backbone' metal receptor"/>
    <property type="match status" value="1"/>
</dbReference>
<accession>A0A1I3F699</accession>
<keyword evidence="4" id="KW-0408">Iron</keyword>
<proteinExistence type="inferred from homology"/>
<evidence type="ECO:0000313" key="7">
    <source>
        <dbReference type="EMBL" id="SFI06776.1"/>
    </source>
</evidence>
<dbReference type="AlphaFoldDB" id="A0A1I3F699"/>
<dbReference type="GO" id="GO:1901678">
    <property type="term" value="P:iron coordination entity transport"/>
    <property type="evidence" value="ECO:0007669"/>
    <property type="project" value="UniProtKB-ARBA"/>
</dbReference>
<keyword evidence="5" id="KW-0732">Signal</keyword>
<reference evidence="7 8" key="1">
    <citation type="submission" date="2016-10" db="EMBL/GenBank/DDBJ databases">
        <authorList>
            <person name="de Groot N.N."/>
        </authorList>
    </citation>
    <scope>NUCLEOTIDE SEQUENCE [LARGE SCALE GENOMIC DNA]</scope>
    <source>
        <strain evidence="7 8">CGMCC 1.6848</strain>
    </source>
</reference>